<sequence length="604" mass="69121">MSVIFQTVINLGKLHSFRKRLNSSVSTCRCLLVRKYSDVPRKFISFEEVAAQRRAQARRSLVVQVNSESSFKELHGYCSEYSDIKGVHHYNNSSGEHFMLIEFASEENLKDVLKTCSAHQKDVDVMSLQSPFLWFRAVQGKREKYTTPATSLAITEGNAAVNEDKLFEGLTTCASVSDQIQMLYDQTVLNDVGVRLRYMVARQLEVIFASLYSNIAIRPFGSSVNGFGKMGCDLDLVLTNVLPEEMSDPKKRLVYHEKKCEGGRNPWQRHMELVAELLELRVPGAGRVTRILNARVPIVKYTHEFTDVECDLCYNNMSGVYMSELLWLFGSLDPRVRPLAFVVRRWAHTAGLTSPHPGRWITNFPLTLMVLFFLQQKTKEGVVLPPLKYLVQRAGKEDVRIAEDNLNCTFLRDMNKLPPDTYSQNTASLETLLVQFFEFYAQFDFQDKAISINEGMAIRKPNGLPLYIVNPLEQTLNVSRNVSYEECERIRMEVRNTAWQLETAMEEKTDDWGLLCLIERKTSRGLKKLLRVGNSQRLVSVKDLFKDDDSVPCENELKSKLEKLATKSEKSVVENSDKKEKGDGKFKNSSVANAVRRIRRQKWT</sequence>
<evidence type="ECO:0000256" key="3">
    <source>
        <dbReference type="ARBA" id="ARBA00022679"/>
    </source>
</evidence>
<keyword evidence="11" id="KW-1185">Reference proteome</keyword>
<feature type="compositionally biased region" description="Basic and acidic residues" evidence="6">
    <location>
        <begin position="566"/>
        <end position="586"/>
    </location>
</feature>
<evidence type="ECO:0000256" key="1">
    <source>
        <dbReference type="ARBA" id="ARBA00001936"/>
    </source>
</evidence>
<evidence type="ECO:0008006" key="12">
    <source>
        <dbReference type="Google" id="ProtNLM"/>
    </source>
</evidence>
<evidence type="ECO:0000259" key="8">
    <source>
        <dbReference type="Pfam" id="PF17797"/>
    </source>
</evidence>
<dbReference type="InterPro" id="IPR041252">
    <property type="entry name" value="RL"/>
</dbReference>
<proteinExistence type="predicted"/>
<evidence type="ECO:0000256" key="2">
    <source>
        <dbReference type="ARBA" id="ARBA00001946"/>
    </source>
</evidence>
<keyword evidence="3" id="KW-0808">Transferase</keyword>
<feature type="domain" description="PAP-associated" evidence="7">
    <location>
        <begin position="429"/>
        <end position="460"/>
    </location>
</feature>
<feature type="domain" description="Poly(A) RNA polymerase mitochondrial-like central palm" evidence="9">
    <location>
        <begin position="177"/>
        <end position="329"/>
    </location>
</feature>
<dbReference type="Pfam" id="PF03828">
    <property type="entry name" value="PAP_assoc"/>
    <property type="match status" value="1"/>
</dbReference>
<evidence type="ECO:0000259" key="7">
    <source>
        <dbReference type="Pfam" id="PF03828"/>
    </source>
</evidence>
<comment type="cofactor">
    <cofactor evidence="1">
        <name>Mn(2+)</name>
        <dbReference type="ChEBI" id="CHEBI:29035"/>
    </cofactor>
</comment>
<dbReference type="CDD" id="cd05402">
    <property type="entry name" value="NT_PAP_TUTase"/>
    <property type="match status" value="1"/>
</dbReference>
<dbReference type="PANTHER" id="PTHR12271:SF133">
    <property type="entry name" value="POLY(A) RNA POLYMERASE, MITOCHONDRIAL"/>
    <property type="match status" value="1"/>
</dbReference>
<keyword evidence="5" id="KW-0460">Magnesium</keyword>
<dbReference type="SUPFAM" id="SSF81631">
    <property type="entry name" value="PAP/OAS1 substrate-binding domain"/>
    <property type="match status" value="1"/>
</dbReference>
<evidence type="ECO:0000256" key="5">
    <source>
        <dbReference type="ARBA" id="ARBA00022842"/>
    </source>
</evidence>
<dbReference type="Gene3D" id="3.30.460.10">
    <property type="entry name" value="Beta Polymerase, domain 2"/>
    <property type="match status" value="1"/>
</dbReference>
<dbReference type="InterPro" id="IPR002058">
    <property type="entry name" value="PAP_assoc"/>
</dbReference>
<organism evidence="10 11">
    <name type="scientific">Plutella xylostella</name>
    <name type="common">Diamondback moth</name>
    <name type="synonym">Plutella maculipennis</name>
    <dbReference type="NCBI Taxonomy" id="51655"/>
    <lineage>
        <taxon>Eukaryota</taxon>
        <taxon>Metazoa</taxon>
        <taxon>Ecdysozoa</taxon>
        <taxon>Arthropoda</taxon>
        <taxon>Hexapoda</taxon>
        <taxon>Insecta</taxon>
        <taxon>Pterygota</taxon>
        <taxon>Neoptera</taxon>
        <taxon>Endopterygota</taxon>
        <taxon>Lepidoptera</taxon>
        <taxon>Glossata</taxon>
        <taxon>Ditrysia</taxon>
        <taxon>Yponomeutoidea</taxon>
        <taxon>Plutellidae</taxon>
        <taxon>Plutella</taxon>
    </lineage>
</organism>
<reference evidence="10 11" key="1">
    <citation type="submission" date="2021-06" db="EMBL/GenBank/DDBJ databases">
        <title>A haploid diamondback moth (Plutella xylostella L.) genome assembly resolves 31 chromosomes and identifies a diamide resistance mutation.</title>
        <authorList>
            <person name="Ward C.M."/>
            <person name="Perry K.D."/>
            <person name="Baker G."/>
            <person name="Powis K."/>
            <person name="Heckel D.G."/>
            <person name="Baxter S.W."/>
        </authorList>
    </citation>
    <scope>NUCLEOTIDE SEQUENCE [LARGE SCALE GENOMIC DNA]</scope>
    <source>
        <strain evidence="10 11">LV</strain>
        <tissue evidence="10">Single pupa</tissue>
    </source>
</reference>
<protein>
    <recommendedName>
        <fullName evidence="12">Poly(A) RNA polymerase, mitochondrial</fullName>
    </recommendedName>
</protein>
<name>A0ABQ7QD85_PLUXY</name>
<evidence type="ECO:0000313" key="11">
    <source>
        <dbReference type="Proteomes" id="UP000823941"/>
    </source>
</evidence>
<dbReference type="Gene3D" id="1.10.1410.10">
    <property type="match status" value="1"/>
</dbReference>
<dbReference type="EMBL" id="JAHIBW010000018">
    <property type="protein sequence ID" value="KAG7301913.1"/>
    <property type="molecule type" value="Genomic_DNA"/>
</dbReference>
<evidence type="ECO:0000313" key="10">
    <source>
        <dbReference type="EMBL" id="KAG7301913.1"/>
    </source>
</evidence>
<dbReference type="InterPro" id="IPR054708">
    <property type="entry name" value="MTPAP-like_central"/>
</dbReference>
<dbReference type="Proteomes" id="UP000823941">
    <property type="component" value="Chromosome 18"/>
</dbReference>
<dbReference type="Pfam" id="PF17797">
    <property type="entry name" value="RL"/>
    <property type="match status" value="1"/>
</dbReference>
<gene>
    <name evidence="10" type="ORF">JYU34_013332</name>
</gene>
<evidence type="ECO:0000256" key="6">
    <source>
        <dbReference type="SAM" id="MobiDB-lite"/>
    </source>
</evidence>
<feature type="region of interest" description="Disordered" evidence="6">
    <location>
        <begin position="566"/>
        <end position="591"/>
    </location>
</feature>
<evidence type="ECO:0000259" key="9">
    <source>
        <dbReference type="Pfam" id="PF22600"/>
    </source>
</evidence>
<feature type="domain" description="RL" evidence="8">
    <location>
        <begin position="45"/>
        <end position="115"/>
    </location>
</feature>
<accession>A0ABQ7QD85</accession>
<dbReference type="InterPro" id="IPR043519">
    <property type="entry name" value="NT_sf"/>
</dbReference>
<comment type="caution">
    <text evidence="10">The sequence shown here is derived from an EMBL/GenBank/DDBJ whole genome shotgun (WGS) entry which is preliminary data.</text>
</comment>
<dbReference type="PANTHER" id="PTHR12271">
    <property type="entry name" value="POLY A POLYMERASE CID PAP -RELATED"/>
    <property type="match status" value="1"/>
</dbReference>
<dbReference type="Pfam" id="PF22600">
    <property type="entry name" value="MTPAP-like_central"/>
    <property type="match status" value="1"/>
</dbReference>
<keyword evidence="4" id="KW-0479">Metal-binding</keyword>
<comment type="cofactor">
    <cofactor evidence="2">
        <name>Mg(2+)</name>
        <dbReference type="ChEBI" id="CHEBI:18420"/>
    </cofactor>
</comment>
<evidence type="ECO:0000256" key="4">
    <source>
        <dbReference type="ARBA" id="ARBA00022723"/>
    </source>
</evidence>
<dbReference type="SUPFAM" id="SSF81301">
    <property type="entry name" value="Nucleotidyltransferase"/>
    <property type="match status" value="1"/>
</dbReference>